<sequence length="217" mass="24834">MLQPINIDAQIEALLAIVIQQFELVDELIMNGFQESVYQQLQANEGHINRLDTATTKTVSMVMILQMPKASMFRKTLASYEVILFLEQTGNALMNITDHIQEADLNSSDYVYFKTVLRNMLISIKLFCNTVLIAFLKNDKEQVHQLLDKEVFIEKMLKEVSGNIVDAFQEIPLTKQELTNIVAISFIARLIKKIEDNVIDILKLAIFAFEGIDVRHK</sequence>
<gene>
    <name evidence="1" type="ORF">EZS26_000388</name>
    <name evidence="2" type="ORF">EZS26_000579</name>
</gene>
<comment type="caution">
    <text evidence="2">The sequence shown here is derived from an EMBL/GenBank/DDBJ whole genome shotgun (WGS) entry which is preliminary data.</text>
</comment>
<evidence type="ECO:0000313" key="3">
    <source>
        <dbReference type="Proteomes" id="UP000324575"/>
    </source>
</evidence>
<dbReference type="EMBL" id="SNRX01000002">
    <property type="protein sequence ID" value="KAA6303419.1"/>
    <property type="molecule type" value="Genomic_DNA"/>
</dbReference>
<proteinExistence type="predicted"/>
<dbReference type="Proteomes" id="UP000324575">
    <property type="component" value="Unassembled WGS sequence"/>
</dbReference>
<dbReference type="SUPFAM" id="SSF109755">
    <property type="entry name" value="PhoU-like"/>
    <property type="match status" value="1"/>
</dbReference>
<evidence type="ECO:0008006" key="4">
    <source>
        <dbReference type="Google" id="ProtNLM"/>
    </source>
</evidence>
<dbReference type="AlphaFoldDB" id="A0A5M8P4J0"/>
<name>A0A5M8P4J0_9BACT</name>
<organism evidence="2 3">
    <name type="scientific">Candidatus Ordinivivax streblomastigis</name>
    <dbReference type="NCBI Taxonomy" id="2540710"/>
    <lineage>
        <taxon>Bacteria</taxon>
        <taxon>Pseudomonadati</taxon>
        <taxon>Bacteroidota</taxon>
        <taxon>Bacteroidia</taxon>
        <taxon>Bacteroidales</taxon>
        <taxon>Candidatus Ordinivivax</taxon>
    </lineage>
</organism>
<dbReference type="EMBL" id="SNRX01000002">
    <property type="protein sequence ID" value="KAA6303228.1"/>
    <property type="molecule type" value="Genomic_DNA"/>
</dbReference>
<evidence type="ECO:0000313" key="1">
    <source>
        <dbReference type="EMBL" id="KAA6303228.1"/>
    </source>
</evidence>
<protein>
    <recommendedName>
        <fullName evidence="4">Phosphate transport system regulatory protein PhoU</fullName>
    </recommendedName>
</protein>
<dbReference type="Gene3D" id="1.20.58.220">
    <property type="entry name" value="Phosphate transport system protein phou homolog 2, domain 2"/>
    <property type="match status" value="1"/>
</dbReference>
<evidence type="ECO:0000313" key="2">
    <source>
        <dbReference type="EMBL" id="KAA6303419.1"/>
    </source>
</evidence>
<reference evidence="2 3" key="1">
    <citation type="submission" date="2019-03" db="EMBL/GenBank/DDBJ databases">
        <title>Single cell metagenomics reveals metabolic interactions within the superorganism composed of flagellate Streblomastix strix and complex community of Bacteroidetes bacteria on its surface.</title>
        <authorList>
            <person name="Treitli S.C."/>
            <person name="Kolisko M."/>
            <person name="Husnik F."/>
            <person name="Keeling P."/>
            <person name="Hampl V."/>
        </authorList>
    </citation>
    <scope>NUCLEOTIDE SEQUENCE [LARGE SCALE GENOMIC DNA]</scope>
    <source>
        <strain evidence="2">St1</strain>
    </source>
</reference>
<accession>A0A5M8P4J0</accession>
<dbReference type="InterPro" id="IPR038078">
    <property type="entry name" value="PhoU-like_sf"/>
</dbReference>